<dbReference type="AlphaFoldDB" id="A0A8H3F7Q4"/>
<comment type="function">
    <text evidence="5">Functions as component of the Arp2/3 complex which is involved in regulation of actin polymerization and together with an activating nucleation-promoting factor (NPF) mediates the formation of branched actin networks. Arp2/3 complex plays a critical role in the control of cell morphogenesis via the modulation of cell polarity development.</text>
</comment>
<accession>A0A8H3F7Q4</accession>
<dbReference type="GO" id="GO:0034314">
    <property type="term" value="P:Arp2/3 complex-mediated actin nucleation"/>
    <property type="evidence" value="ECO:0007669"/>
    <property type="project" value="InterPro"/>
</dbReference>
<evidence type="ECO:0000256" key="4">
    <source>
        <dbReference type="ARBA" id="ARBA00023212"/>
    </source>
</evidence>
<protein>
    <recommendedName>
        <fullName evidence="5">Actin-related protein 2/3 complex subunit 5</fullName>
    </recommendedName>
</protein>
<name>A0A8H3F7Q4_9LECA</name>
<dbReference type="Gene3D" id="1.25.40.190">
    <property type="entry name" value="Actin-related protein 2/3 complex subunit 5"/>
    <property type="match status" value="1"/>
</dbReference>
<comment type="subcellular location">
    <subcellularLocation>
        <location evidence="1">Cytoplasm</location>
        <location evidence="1">Cytoskeleton</location>
    </subcellularLocation>
</comment>
<keyword evidence="3" id="KW-0963">Cytoplasm</keyword>
<keyword evidence="4 5" id="KW-0206">Cytoskeleton</keyword>
<evidence type="ECO:0000256" key="1">
    <source>
        <dbReference type="ARBA" id="ARBA00004245"/>
    </source>
</evidence>
<comment type="similarity">
    <text evidence="2 5">Belongs to the ARPC5 family.</text>
</comment>
<dbReference type="Proteomes" id="UP000664169">
    <property type="component" value="Unassembled WGS sequence"/>
</dbReference>
<dbReference type="EMBL" id="CAJPDQ010000013">
    <property type="protein sequence ID" value="CAF9918569.1"/>
    <property type="molecule type" value="Genomic_DNA"/>
</dbReference>
<evidence type="ECO:0000313" key="6">
    <source>
        <dbReference type="EMBL" id="CAF9918569.1"/>
    </source>
</evidence>
<dbReference type="InterPro" id="IPR006789">
    <property type="entry name" value="ARPC5"/>
</dbReference>
<sequence>MTTTNWRTINVDALDPESSYNFDLSTLTPQLAPVSTSSIQQLGNQVRQQLRSGDAEGALRVALSNPPYGAAAGEGGKDAHLATVVECLQSVKLADVGRVLERVYQGPGGVECLDVLVKYLYKGMAQSTSSTTTNSRPASSQGPGFSQIQARTSVEGGGQAMSVLLSWHEKVIEIAGQGAIIRVMTDRRTV</sequence>
<dbReference type="InterPro" id="IPR036743">
    <property type="entry name" value="ARPC5_sf"/>
</dbReference>
<dbReference type="GO" id="GO:0005885">
    <property type="term" value="C:Arp2/3 protein complex"/>
    <property type="evidence" value="ECO:0007669"/>
    <property type="project" value="InterPro"/>
</dbReference>
<dbReference type="SUPFAM" id="SSF69103">
    <property type="entry name" value="Arp2/3 complex 16 kDa subunit ARPC5"/>
    <property type="match status" value="1"/>
</dbReference>
<comment type="caution">
    <text evidence="6">The sequence shown here is derived from an EMBL/GenBank/DDBJ whole genome shotgun (WGS) entry which is preliminary data.</text>
</comment>
<keyword evidence="7" id="KW-1185">Reference proteome</keyword>
<dbReference type="PANTHER" id="PTHR12644">
    <property type="entry name" value="ARP2/3 COMPLEX 16 KD SUBUNIT P16-ARC"/>
    <property type="match status" value="1"/>
</dbReference>
<evidence type="ECO:0000313" key="7">
    <source>
        <dbReference type="Proteomes" id="UP000664169"/>
    </source>
</evidence>
<dbReference type="PIRSF" id="PIRSF039096">
    <property type="entry name" value="p16-ARC"/>
    <property type="match status" value="1"/>
</dbReference>
<dbReference type="GO" id="GO:0030833">
    <property type="term" value="P:regulation of actin filament polymerization"/>
    <property type="evidence" value="ECO:0007669"/>
    <property type="project" value="InterPro"/>
</dbReference>
<evidence type="ECO:0000256" key="3">
    <source>
        <dbReference type="ARBA" id="ARBA00022490"/>
    </source>
</evidence>
<organism evidence="6 7">
    <name type="scientific">Gomphillus americanus</name>
    <dbReference type="NCBI Taxonomy" id="1940652"/>
    <lineage>
        <taxon>Eukaryota</taxon>
        <taxon>Fungi</taxon>
        <taxon>Dikarya</taxon>
        <taxon>Ascomycota</taxon>
        <taxon>Pezizomycotina</taxon>
        <taxon>Lecanoromycetes</taxon>
        <taxon>OSLEUM clade</taxon>
        <taxon>Ostropomycetidae</taxon>
        <taxon>Ostropales</taxon>
        <taxon>Graphidaceae</taxon>
        <taxon>Gomphilloideae</taxon>
        <taxon>Gomphillus</taxon>
    </lineage>
</organism>
<gene>
    <name evidence="6" type="ORF">GOMPHAMPRED_001558</name>
</gene>
<dbReference type="Pfam" id="PF04699">
    <property type="entry name" value="P16-Arc"/>
    <property type="match status" value="1"/>
</dbReference>
<dbReference type="OrthoDB" id="429520at2759"/>
<dbReference type="FunFam" id="1.25.40.190:FF:000005">
    <property type="entry name" value="Actin-related protein 2/3 complex subunit 5"/>
    <property type="match status" value="1"/>
</dbReference>
<evidence type="ECO:0000256" key="2">
    <source>
        <dbReference type="ARBA" id="ARBA00006084"/>
    </source>
</evidence>
<evidence type="ECO:0000256" key="5">
    <source>
        <dbReference type="RuleBase" id="RU004301"/>
    </source>
</evidence>
<proteinExistence type="inferred from homology"/>
<reference evidence="6" key="1">
    <citation type="submission" date="2021-03" db="EMBL/GenBank/DDBJ databases">
        <authorList>
            <person name="Tagirdzhanova G."/>
        </authorList>
    </citation>
    <scope>NUCLEOTIDE SEQUENCE</scope>
</reference>